<dbReference type="RefSeq" id="WP_183773151.1">
    <property type="nucleotide sequence ID" value="NZ_CAWVEG010000087.1"/>
</dbReference>
<dbReference type="InterPro" id="IPR023378">
    <property type="entry name" value="YheA/YmcA-like_dom_sf"/>
</dbReference>
<dbReference type="EMBL" id="JACHFW010000005">
    <property type="protein sequence ID" value="MBB5264516.1"/>
    <property type="molecule type" value="Genomic_DNA"/>
</dbReference>
<accession>A0A7W8H9S0</accession>
<name>A0A7W8H9S0_9FIRM</name>
<dbReference type="SUPFAM" id="SSF158622">
    <property type="entry name" value="YheA/YmcA-like"/>
    <property type="match status" value="1"/>
</dbReference>
<dbReference type="AlphaFoldDB" id="A0A7W8H9S0"/>
<sequence length="118" mass="13993">MPGVIEKTEELIDVIKQSKEYKSYNELRSFIAHESEIKDRIDHFRHDLFVLQNTAGDHREDFEKLHQEYRDILDDTQVMEYFSAEAALIHMFRDIYDRLGSAVELDLSFLGEVKELNL</sequence>
<evidence type="ECO:0000313" key="1">
    <source>
        <dbReference type="EMBL" id="MBB5264516.1"/>
    </source>
</evidence>
<gene>
    <name evidence="1" type="ORF">HNP82_001643</name>
</gene>
<dbReference type="Gene3D" id="1.20.1500.10">
    <property type="entry name" value="YheA/YmcA-like"/>
    <property type="match status" value="1"/>
</dbReference>
<proteinExistence type="predicted"/>
<protein>
    <submittedName>
        <fullName evidence="1">Cell fate (Sporulation/competence/biofilm development) regulator YlbF (YheA/YmcA/DUF963 family)</fullName>
    </submittedName>
</protein>
<keyword evidence="2" id="KW-1185">Reference proteome</keyword>
<dbReference type="Pfam" id="PF06133">
    <property type="entry name" value="Com_YlbF"/>
    <property type="match status" value="1"/>
</dbReference>
<evidence type="ECO:0000313" key="2">
    <source>
        <dbReference type="Proteomes" id="UP000543642"/>
    </source>
</evidence>
<dbReference type="Proteomes" id="UP000543642">
    <property type="component" value="Unassembled WGS sequence"/>
</dbReference>
<organism evidence="1 2">
    <name type="scientific">Catenibacillus scindens</name>
    <dbReference type="NCBI Taxonomy" id="673271"/>
    <lineage>
        <taxon>Bacteria</taxon>
        <taxon>Bacillati</taxon>
        <taxon>Bacillota</taxon>
        <taxon>Clostridia</taxon>
        <taxon>Lachnospirales</taxon>
        <taxon>Lachnospiraceae</taxon>
        <taxon>Catenibacillus</taxon>
    </lineage>
</organism>
<comment type="caution">
    <text evidence="1">The sequence shown here is derived from an EMBL/GenBank/DDBJ whole genome shotgun (WGS) entry which is preliminary data.</text>
</comment>
<reference evidence="1 2" key="1">
    <citation type="submission" date="2020-08" db="EMBL/GenBank/DDBJ databases">
        <title>Genomic Encyclopedia of Type Strains, Phase IV (KMG-IV): sequencing the most valuable type-strain genomes for metagenomic binning, comparative biology and taxonomic classification.</title>
        <authorList>
            <person name="Goeker M."/>
        </authorList>
    </citation>
    <scope>NUCLEOTIDE SEQUENCE [LARGE SCALE GENOMIC DNA]</scope>
    <source>
        <strain evidence="1 2">DSM 106146</strain>
    </source>
</reference>
<dbReference type="InterPro" id="IPR010368">
    <property type="entry name" value="Com_YlbF"/>
</dbReference>